<organism evidence="2 3">
    <name type="scientific">Streptomyces griseocarneus</name>
    <dbReference type="NCBI Taxonomy" id="51201"/>
    <lineage>
        <taxon>Bacteria</taxon>
        <taxon>Bacillati</taxon>
        <taxon>Actinomycetota</taxon>
        <taxon>Actinomycetes</taxon>
        <taxon>Kitasatosporales</taxon>
        <taxon>Streptomycetaceae</taxon>
        <taxon>Streptomyces</taxon>
    </lineage>
</organism>
<dbReference type="InterPro" id="IPR039421">
    <property type="entry name" value="Type_1_exporter"/>
</dbReference>
<evidence type="ECO:0000259" key="1">
    <source>
        <dbReference type="Pfam" id="PF00005"/>
    </source>
</evidence>
<evidence type="ECO:0000313" key="2">
    <source>
        <dbReference type="EMBL" id="QSY52754.1"/>
    </source>
</evidence>
<dbReference type="PANTHER" id="PTHR24221">
    <property type="entry name" value="ATP-BINDING CASSETTE SUB-FAMILY B"/>
    <property type="match status" value="1"/>
</dbReference>
<reference evidence="2 3" key="1">
    <citation type="submission" date="2021-03" db="EMBL/GenBank/DDBJ databases">
        <title>Streptomyces strains.</title>
        <authorList>
            <person name="Lund M.B."/>
            <person name="Toerring T."/>
        </authorList>
    </citation>
    <scope>NUCLEOTIDE SEQUENCE [LARGE SCALE GENOMIC DNA]</scope>
    <source>
        <strain evidence="2 3">KCC S-1010</strain>
    </source>
</reference>
<keyword evidence="2" id="KW-0067">ATP-binding</keyword>
<gene>
    <name evidence="2" type="ORF">J3S04_31480</name>
</gene>
<dbReference type="Pfam" id="PF00005">
    <property type="entry name" value="ABC_tran"/>
    <property type="match status" value="1"/>
</dbReference>
<dbReference type="PANTHER" id="PTHR24221:SF654">
    <property type="entry name" value="ATP-BINDING CASSETTE SUB-FAMILY B MEMBER 6"/>
    <property type="match status" value="1"/>
</dbReference>
<accession>A0ABX7RZ92</accession>
<feature type="domain" description="ABC transporter" evidence="1">
    <location>
        <begin position="25"/>
        <end position="65"/>
    </location>
</feature>
<proteinExistence type="predicted"/>
<dbReference type="SUPFAM" id="SSF52540">
    <property type="entry name" value="P-loop containing nucleoside triphosphate hydrolases"/>
    <property type="match status" value="1"/>
</dbReference>
<dbReference type="InterPro" id="IPR003439">
    <property type="entry name" value="ABC_transporter-like_ATP-bd"/>
</dbReference>
<dbReference type="EMBL" id="CP071595">
    <property type="protein sequence ID" value="QSY52754.1"/>
    <property type="molecule type" value="Genomic_DNA"/>
</dbReference>
<sequence length="75" mass="8227">MSESRRRLGTRDVWFRFDDGHPWVLRGVSFRIPHGQALALVGHNGAGKSTLVKLLWVLVSSVSGACQRGLAVLSL</sequence>
<dbReference type="Proteomes" id="UP000671836">
    <property type="component" value="Chromosome"/>
</dbReference>
<evidence type="ECO:0000313" key="3">
    <source>
        <dbReference type="Proteomes" id="UP000671836"/>
    </source>
</evidence>
<dbReference type="Gene3D" id="3.40.50.300">
    <property type="entry name" value="P-loop containing nucleotide triphosphate hydrolases"/>
    <property type="match status" value="1"/>
</dbReference>
<name>A0ABX7RZ92_9ACTN</name>
<dbReference type="InterPro" id="IPR027417">
    <property type="entry name" value="P-loop_NTPase"/>
</dbReference>
<dbReference type="GO" id="GO:0005524">
    <property type="term" value="F:ATP binding"/>
    <property type="evidence" value="ECO:0007669"/>
    <property type="project" value="UniProtKB-KW"/>
</dbReference>
<keyword evidence="3" id="KW-1185">Reference proteome</keyword>
<protein>
    <submittedName>
        <fullName evidence="2">ATP-binding cassette domain-containing protein</fullName>
    </submittedName>
</protein>
<keyword evidence="2" id="KW-0547">Nucleotide-binding</keyword>